<keyword evidence="4" id="KW-1185">Reference proteome</keyword>
<feature type="region of interest" description="Disordered" evidence="1">
    <location>
        <begin position="317"/>
        <end position="361"/>
    </location>
</feature>
<dbReference type="RefSeq" id="XP_013283995.1">
    <property type="nucleotide sequence ID" value="XM_013428541.1"/>
</dbReference>
<feature type="transmembrane region" description="Helical" evidence="2">
    <location>
        <begin position="165"/>
        <end position="187"/>
    </location>
</feature>
<dbReference type="EMBL" id="KN846972">
    <property type="protein sequence ID" value="KIW80187.1"/>
    <property type="molecule type" value="Genomic_DNA"/>
</dbReference>
<dbReference type="GeneID" id="25306292"/>
<evidence type="ECO:0000256" key="1">
    <source>
        <dbReference type="SAM" id="MobiDB-lite"/>
    </source>
</evidence>
<organism evidence="3 4">
    <name type="scientific">Fonsecaea pedrosoi CBS 271.37</name>
    <dbReference type="NCBI Taxonomy" id="1442368"/>
    <lineage>
        <taxon>Eukaryota</taxon>
        <taxon>Fungi</taxon>
        <taxon>Dikarya</taxon>
        <taxon>Ascomycota</taxon>
        <taxon>Pezizomycotina</taxon>
        <taxon>Eurotiomycetes</taxon>
        <taxon>Chaetothyriomycetidae</taxon>
        <taxon>Chaetothyriales</taxon>
        <taxon>Herpotrichiellaceae</taxon>
        <taxon>Fonsecaea</taxon>
    </lineage>
</organism>
<feature type="compositionally biased region" description="Basic residues" evidence="1">
    <location>
        <begin position="7"/>
        <end position="21"/>
    </location>
</feature>
<gene>
    <name evidence="3" type="ORF">Z517_06802</name>
</gene>
<name>A0A0D2F0L9_9EURO</name>
<dbReference type="AlphaFoldDB" id="A0A0D2F0L9"/>
<feature type="compositionally biased region" description="Acidic residues" evidence="1">
    <location>
        <begin position="40"/>
        <end position="69"/>
    </location>
</feature>
<accession>A0A0D2F0L9</accession>
<evidence type="ECO:0000313" key="4">
    <source>
        <dbReference type="Proteomes" id="UP000053029"/>
    </source>
</evidence>
<sequence>METKPRVNNHSKRSSKMKTRRQLSTEMVSTPPAATAIPPVEEESDSESDDGLDSEDDLDESDDEDEDQVDAVQPSSAAPTQTSSQQALSSTTLPTPTLAQSSVQTSAIPTITAESVITVPTSAATTLDTSIIPTSSNPISTTSAVPTPAIVSSESSSTPLSATSIAAIGLGSIIGAACLGTVLYYTLVCCCRRRRRRQDGVQSGEPYGDPFGEGSGDQARILNYASPPAVAEVQPQGSPPGLMPFRQTLSTLRDSGTEIPTYGQAVTHNPFFHPIIPGNETSRDEKPVHLFREQVDPFPESARTSQFTGIEGFALEPRTEQQPPPPPPPPAPQLDEQDQAPPGPQFSRFPAPASPAPVSLPAPELAHIHPTLRPTSHRYTEARSRTVSSIINGYQSAEIPPSTLSPMRSVFAGQRHESLTPSESASNLPYDREGVKREMEKLQAMAAKLAASNGRVADGVGDGRYGSGNGNGDGQRWI</sequence>
<evidence type="ECO:0000256" key="2">
    <source>
        <dbReference type="SAM" id="Phobius"/>
    </source>
</evidence>
<keyword evidence="2" id="KW-0812">Transmembrane</keyword>
<evidence type="ECO:0000313" key="3">
    <source>
        <dbReference type="EMBL" id="KIW80187.1"/>
    </source>
</evidence>
<proteinExistence type="predicted"/>
<dbReference type="HOGENOM" id="CLU_571120_0_0_1"/>
<reference evidence="3 4" key="1">
    <citation type="submission" date="2015-01" db="EMBL/GenBank/DDBJ databases">
        <title>The Genome Sequence of Fonsecaea pedrosoi CBS 271.37.</title>
        <authorList>
            <consortium name="The Broad Institute Genomics Platform"/>
            <person name="Cuomo C."/>
            <person name="de Hoog S."/>
            <person name="Gorbushina A."/>
            <person name="Stielow B."/>
            <person name="Teixiera M."/>
            <person name="Abouelleil A."/>
            <person name="Chapman S.B."/>
            <person name="Priest M."/>
            <person name="Young S.K."/>
            <person name="Wortman J."/>
            <person name="Nusbaum C."/>
            <person name="Birren B."/>
        </authorList>
    </citation>
    <scope>NUCLEOTIDE SEQUENCE [LARGE SCALE GENOMIC DNA]</scope>
    <source>
        <strain evidence="3 4">CBS 271.37</strain>
    </source>
</reference>
<feature type="compositionally biased region" description="Pro residues" evidence="1">
    <location>
        <begin position="322"/>
        <end position="332"/>
    </location>
</feature>
<dbReference type="VEuPathDB" id="FungiDB:Z517_06802"/>
<feature type="compositionally biased region" description="Low complexity" evidence="1">
    <location>
        <begin position="73"/>
        <end position="96"/>
    </location>
</feature>
<keyword evidence="2" id="KW-0472">Membrane</keyword>
<keyword evidence="2" id="KW-1133">Transmembrane helix</keyword>
<feature type="region of interest" description="Disordered" evidence="1">
    <location>
        <begin position="198"/>
        <end position="219"/>
    </location>
</feature>
<protein>
    <submittedName>
        <fullName evidence="3">Uncharacterized protein</fullName>
    </submittedName>
</protein>
<dbReference type="Proteomes" id="UP000053029">
    <property type="component" value="Unassembled WGS sequence"/>
</dbReference>
<feature type="region of interest" description="Disordered" evidence="1">
    <location>
        <begin position="1"/>
        <end position="96"/>
    </location>
</feature>
<dbReference type="OrthoDB" id="4161239at2759"/>
<feature type="region of interest" description="Disordered" evidence="1">
    <location>
        <begin position="455"/>
        <end position="478"/>
    </location>
</feature>
<feature type="compositionally biased region" description="Gly residues" evidence="1">
    <location>
        <begin position="460"/>
        <end position="478"/>
    </location>
</feature>